<evidence type="ECO:0000313" key="1">
    <source>
        <dbReference type="EMBL" id="KKK83027.1"/>
    </source>
</evidence>
<reference evidence="1" key="1">
    <citation type="journal article" date="2015" name="Nature">
        <title>Complex archaea that bridge the gap between prokaryotes and eukaryotes.</title>
        <authorList>
            <person name="Spang A."/>
            <person name="Saw J.H."/>
            <person name="Jorgensen S.L."/>
            <person name="Zaremba-Niedzwiedzka K."/>
            <person name="Martijn J."/>
            <person name="Lind A.E."/>
            <person name="van Eijk R."/>
            <person name="Schleper C."/>
            <person name="Guy L."/>
            <person name="Ettema T.J."/>
        </authorList>
    </citation>
    <scope>NUCLEOTIDE SEQUENCE</scope>
</reference>
<sequence>MIAGVLPSTDFVPCLASSASVVMSNFLPPPPPPCLAAFGADFLTSAKIADGAFVADNFAASSLNGKGNWNVGKTGYALTVADWASAGDAMDLVANAVDSTSVATAAFTAAKFAADSLDAAALKTDFVDEIV</sequence>
<dbReference type="EMBL" id="LAZR01052409">
    <property type="protein sequence ID" value="KKK83027.1"/>
    <property type="molecule type" value="Genomic_DNA"/>
</dbReference>
<gene>
    <name evidence="1" type="ORF">LCGC14_2797520</name>
</gene>
<accession>A0A0F8YNS8</accession>
<feature type="non-terminal residue" evidence="1">
    <location>
        <position position="131"/>
    </location>
</feature>
<name>A0A0F8YNS8_9ZZZZ</name>
<organism evidence="1">
    <name type="scientific">marine sediment metagenome</name>
    <dbReference type="NCBI Taxonomy" id="412755"/>
    <lineage>
        <taxon>unclassified sequences</taxon>
        <taxon>metagenomes</taxon>
        <taxon>ecological metagenomes</taxon>
    </lineage>
</organism>
<dbReference type="AlphaFoldDB" id="A0A0F8YNS8"/>
<protein>
    <submittedName>
        <fullName evidence="1">Uncharacterized protein</fullName>
    </submittedName>
</protein>
<comment type="caution">
    <text evidence="1">The sequence shown here is derived from an EMBL/GenBank/DDBJ whole genome shotgun (WGS) entry which is preliminary data.</text>
</comment>
<proteinExistence type="predicted"/>